<protein>
    <recommendedName>
        <fullName evidence="10">Elongation of very long chain fatty acids protein</fullName>
        <ecNumber evidence="10">2.3.1.199</ecNumber>
    </recommendedName>
    <alternativeName>
        <fullName evidence="10">Very-long-chain 3-oxoacyl-CoA synthase</fullName>
    </alternativeName>
</protein>
<feature type="transmembrane region" description="Helical" evidence="10">
    <location>
        <begin position="171"/>
        <end position="189"/>
    </location>
</feature>
<keyword evidence="4 10" id="KW-0812">Transmembrane</keyword>
<evidence type="ECO:0000256" key="1">
    <source>
        <dbReference type="ARBA" id="ARBA00004141"/>
    </source>
</evidence>
<comment type="similarity">
    <text evidence="10">Belongs to the ELO family.</text>
</comment>
<keyword evidence="6 10" id="KW-1133">Transmembrane helix</keyword>
<evidence type="ECO:0000256" key="7">
    <source>
        <dbReference type="ARBA" id="ARBA00023098"/>
    </source>
</evidence>
<comment type="catalytic activity">
    <reaction evidence="10">
        <text>a very-long-chain acyl-CoA + malonyl-CoA + H(+) = a very-long-chain 3-oxoacyl-CoA + CO2 + CoA</text>
        <dbReference type="Rhea" id="RHEA:32727"/>
        <dbReference type="ChEBI" id="CHEBI:15378"/>
        <dbReference type="ChEBI" id="CHEBI:16526"/>
        <dbReference type="ChEBI" id="CHEBI:57287"/>
        <dbReference type="ChEBI" id="CHEBI:57384"/>
        <dbReference type="ChEBI" id="CHEBI:90725"/>
        <dbReference type="ChEBI" id="CHEBI:90736"/>
        <dbReference type="EC" id="2.3.1.199"/>
    </reaction>
</comment>
<keyword evidence="9 10" id="KW-0275">Fatty acid biosynthesis</keyword>
<feature type="transmembrane region" description="Helical" evidence="10">
    <location>
        <begin position="210"/>
        <end position="227"/>
    </location>
</feature>
<evidence type="ECO:0000313" key="11">
    <source>
        <dbReference type="EMBL" id="BES94904.1"/>
    </source>
</evidence>
<feature type="transmembrane region" description="Helical" evidence="10">
    <location>
        <begin position="233"/>
        <end position="253"/>
    </location>
</feature>
<dbReference type="InterPro" id="IPR002076">
    <property type="entry name" value="ELO_fam"/>
</dbReference>
<keyword evidence="3 10" id="KW-0808">Transferase</keyword>
<keyword evidence="12" id="KW-1185">Reference proteome</keyword>
<feature type="transmembrane region" description="Helical" evidence="10">
    <location>
        <begin position="111"/>
        <end position="136"/>
    </location>
</feature>
<dbReference type="InterPro" id="IPR030457">
    <property type="entry name" value="ELO_CS"/>
</dbReference>
<keyword evidence="5 10" id="KW-0276">Fatty acid metabolism</keyword>
<dbReference type="Pfam" id="PF01151">
    <property type="entry name" value="ELO"/>
    <property type="match status" value="1"/>
</dbReference>
<reference evidence="11 12" key="1">
    <citation type="submission" date="2023-09" db="EMBL/GenBank/DDBJ databases">
        <title>Nesidiocoris tenuis whole genome shotgun sequence.</title>
        <authorList>
            <person name="Shibata T."/>
            <person name="Shimoda M."/>
            <person name="Kobayashi T."/>
            <person name="Uehara T."/>
        </authorList>
    </citation>
    <scope>NUCLEOTIDE SEQUENCE [LARGE SCALE GENOMIC DNA]</scope>
    <source>
        <strain evidence="11 12">Japan</strain>
    </source>
</reference>
<keyword evidence="8 10" id="KW-0472">Membrane</keyword>
<dbReference type="PANTHER" id="PTHR11157">
    <property type="entry name" value="FATTY ACID ACYL TRANSFERASE-RELATED"/>
    <property type="match status" value="1"/>
</dbReference>
<evidence type="ECO:0000256" key="2">
    <source>
        <dbReference type="ARBA" id="ARBA00022516"/>
    </source>
</evidence>
<evidence type="ECO:0000256" key="5">
    <source>
        <dbReference type="ARBA" id="ARBA00022832"/>
    </source>
</evidence>
<dbReference type="PANTHER" id="PTHR11157:SF116">
    <property type="entry name" value="ELONGATION OF VERY LONG CHAIN FATTY ACIDS PROTEIN-RELATED"/>
    <property type="match status" value="1"/>
</dbReference>
<comment type="subcellular location">
    <subcellularLocation>
        <location evidence="1">Membrane</location>
        <topology evidence="1">Multi-pass membrane protein</topology>
    </subcellularLocation>
</comment>
<sequence length="271" mass="31488">MTAVFVEMYASYSQLLEENVDPRVKHLPLVSSPLPMVAIVLVYHAFINVWGPAYMKDRQPFQLRQPMIIYNAIQVLSNALILCMAVKKIWFHESFDWTCNPPTSSEEEPDLTIIYLCYAYYMMKILDLTDTVFMVLRKKDRQISFLHTYHHMGMCLAGWIGTALIGGGTHLVLFGSLNCLVHTIMYGYYLLAIVRPEYTSAKGKRRITELQLTQFTIFFFHGLYTLLNPNCKFPTWSLAMLLPQDVFMFVLFWDFYVKAYLKPSTPPKKND</sequence>
<dbReference type="EMBL" id="AP028913">
    <property type="protein sequence ID" value="BES94904.1"/>
    <property type="molecule type" value="Genomic_DNA"/>
</dbReference>
<feature type="transmembrane region" description="Helical" evidence="10">
    <location>
        <begin position="34"/>
        <end position="55"/>
    </location>
</feature>
<evidence type="ECO:0000313" key="12">
    <source>
        <dbReference type="Proteomes" id="UP001307889"/>
    </source>
</evidence>
<proteinExistence type="inferred from homology"/>
<evidence type="ECO:0000256" key="10">
    <source>
        <dbReference type="RuleBase" id="RU361115"/>
    </source>
</evidence>
<evidence type="ECO:0000256" key="4">
    <source>
        <dbReference type="ARBA" id="ARBA00022692"/>
    </source>
</evidence>
<dbReference type="PROSITE" id="PS01188">
    <property type="entry name" value="ELO"/>
    <property type="match status" value="1"/>
</dbReference>
<keyword evidence="2 10" id="KW-0444">Lipid biosynthesis</keyword>
<evidence type="ECO:0000256" key="6">
    <source>
        <dbReference type="ARBA" id="ARBA00022989"/>
    </source>
</evidence>
<keyword evidence="7 10" id="KW-0443">Lipid metabolism</keyword>
<feature type="transmembrane region" description="Helical" evidence="10">
    <location>
        <begin position="67"/>
        <end position="91"/>
    </location>
</feature>
<gene>
    <name evidence="11" type="ORF">NTJ_07714</name>
</gene>
<evidence type="ECO:0000256" key="3">
    <source>
        <dbReference type="ARBA" id="ARBA00022679"/>
    </source>
</evidence>
<dbReference type="EC" id="2.3.1.199" evidence="10"/>
<evidence type="ECO:0000256" key="8">
    <source>
        <dbReference type="ARBA" id="ARBA00023136"/>
    </source>
</evidence>
<evidence type="ECO:0000256" key="9">
    <source>
        <dbReference type="ARBA" id="ARBA00023160"/>
    </source>
</evidence>
<dbReference type="Proteomes" id="UP001307889">
    <property type="component" value="Chromosome 5"/>
</dbReference>
<organism evidence="11 12">
    <name type="scientific">Nesidiocoris tenuis</name>
    <dbReference type="NCBI Taxonomy" id="355587"/>
    <lineage>
        <taxon>Eukaryota</taxon>
        <taxon>Metazoa</taxon>
        <taxon>Ecdysozoa</taxon>
        <taxon>Arthropoda</taxon>
        <taxon>Hexapoda</taxon>
        <taxon>Insecta</taxon>
        <taxon>Pterygota</taxon>
        <taxon>Neoptera</taxon>
        <taxon>Paraneoptera</taxon>
        <taxon>Hemiptera</taxon>
        <taxon>Heteroptera</taxon>
        <taxon>Panheteroptera</taxon>
        <taxon>Cimicomorpha</taxon>
        <taxon>Miridae</taxon>
        <taxon>Dicyphina</taxon>
        <taxon>Nesidiocoris</taxon>
    </lineage>
</organism>
<feature type="transmembrane region" description="Helical" evidence="10">
    <location>
        <begin position="148"/>
        <end position="165"/>
    </location>
</feature>
<accession>A0ABN7AUC8</accession>
<name>A0ABN7AUC8_9HEMI</name>